<evidence type="ECO:0000313" key="3">
    <source>
        <dbReference type="EMBL" id="MCE7012053.1"/>
    </source>
</evidence>
<organism evidence="3 4">
    <name type="scientific">Kibdelosporangium philippinense</name>
    <dbReference type="NCBI Taxonomy" id="211113"/>
    <lineage>
        <taxon>Bacteria</taxon>
        <taxon>Bacillati</taxon>
        <taxon>Actinomycetota</taxon>
        <taxon>Actinomycetes</taxon>
        <taxon>Pseudonocardiales</taxon>
        <taxon>Pseudonocardiaceae</taxon>
        <taxon>Kibdelosporangium</taxon>
    </lineage>
</organism>
<dbReference type="Proteomes" id="UP001521150">
    <property type="component" value="Unassembled WGS sequence"/>
</dbReference>
<evidence type="ECO:0000259" key="2">
    <source>
        <dbReference type="Pfam" id="PF03795"/>
    </source>
</evidence>
<dbReference type="Pfam" id="PF03795">
    <property type="entry name" value="YCII"/>
    <property type="match status" value="1"/>
</dbReference>
<comment type="similarity">
    <text evidence="1">Belongs to the YciI family.</text>
</comment>
<keyword evidence="4" id="KW-1185">Reference proteome</keyword>
<dbReference type="SUPFAM" id="SSF54909">
    <property type="entry name" value="Dimeric alpha+beta barrel"/>
    <property type="match status" value="1"/>
</dbReference>
<feature type="domain" description="YCII-related" evidence="2">
    <location>
        <begin position="1"/>
        <end position="101"/>
    </location>
</feature>
<dbReference type="InterPro" id="IPR005545">
    <property type="entry name" value="YCII"/>
</dbReference>
<gene>
    <name evidence="3" type="ORF">LWC34_55975</name>
</gene>
<dbReference type="InterPro" id="IPR011008">
    <property type="entry name" value="Dimeric_a/b-barrel"/>
</dbReference>
<evidence type="ECO:0000256" key="1">
    <source>
        <dbReference type="ARBA" id="ARBA00007689"/>
    </source>
</evidence>
<evidence type="ECO:0000313" key="4">
    <source>
        <dbReference type="Proteomes" id="UP001521150"/>
    </source>
</evidence>
<dbReference type="PANTHER" id="PTHR35174:SF4">
    <property type="entry name" value="BLL7163 PROTEIN"/>
    <property type="match status" value="1"/>
</dbReference>
<dbReference type="PANTHER" id="PTHR35174">
    <property type="entry name" value="BLL7171 PROTEIN-RELATED"/>
    <property type="match status" value="1"/>
</dbReference>
<proteinExistence type="inferred from homology"/>
<accession>A0ABS8ZWG5</accession>
<name>A0ABS8ZWG5_9PSEU</name>
<dbReference type="Gene3D" id="3.30.70.1060">
    <property type="entry name" value="Dimeric alpha+beta barrel"/>
    <property type="match status" value="1"/>
</dbReference>
<protein>
    <submittedName>
        <fullName evidence="3">YciI family protein</fullName>
    </submittedName>
</protein>
<reference evidence="3 4" key="1">
    <citation type="submission" date="2021-12" db="EMBL/GenBank/DDBJ databases">
        <title>Genome sequence of Kibdelosporangium philippinense ATCC 49844.</title>
        <authorList>
            <person name="Fedorov E.A."/>
            <person name="Omeragic M."/>
            <person name="Shalygina K.F."/>
            <person name="Maclea K.S."/>
        </authorList>
    </citation>
    <scope>NUCLEOTIDE SEQUENCE [LARGE SCALE GENOMIC DNA]</scope>
    <source>
        <strain evidence="3 4">ATCC 49844</strain>
    </source>
</reference>
<dbReference type="EMBL" id="JAJVCN010000005">
    <property type="protein sequence ID" value="MCE7012053.1"/>
    <property type="molecule type" value="Genomic_DNA"/>
</dbReference>
<comment type="caution">
    <text evidence="3">The sequence shown here is derived from an EMBL/GenBank/DDBJ whole genome shotgun (WGS) entry which is preliminary data.</text>
</comment>
<sequence length="142" mass="15602">MRFMIIIKSDEKTDAGRVPTEEEFAAMAEFNQEMADAGILLGAEGLLDSGMGARVLMSGGKTTITDGPFTESKELIAGFWLIKADSLEEAIDWASRVPSPPDIETSLEVRQVVSAAEDFAQTYTEQLREGEDKLREQIAENQ</sequence>